<feature type="region of interest" description="Disordered" evidence="1">
    <location>
        <begin position="34"/>
        <end position="117"/>
    </location>
</feature>
<feature type="region of interest" description="Disordered" evidence="1">
    <location>
        <begin position="360"/>
        <end position="382"/>
    </location>
</feature>
<feature type="compositionally biased region" description="Low complexity" evidence="1">
    <location>
        <begin position="50"/>
        <end position="59"/>
    </location>
</feature>
<feature type="compositionally biased region" description="Acidic residues" evidence="1">
    <location>
        <begin position="105"/>
        <end position="117"/>
    </location>
</feature>
<accession>A0AAW0XUX0</accession>
<proteinExistence type="predicted"/>
<protein>
    <submittedName>
        <fullName evidence="2">Uncharacterized protein</fullName>
    </submittedName>
</protein>
<dbReference type="AlphaFoldDB" id="A0AAW0XUX0"/>
<evidence type="ECO:0000256" key="1">
    <source>
        <dbReference type="SAM" id="MobiDB-lite"/>
    </source>
</evidence>
<feature type="compositionally biased region" description="Polar residues" evidence="1">
    <location>
        <begin position="278"/>
        <end position="288"/>
    </location>
</feature>
<organism evidence="2 3">
    <name type="scientific">Cherax quadricarinatus</name>
    <name type="common">Australian red claw crayfish</name>
    <dbReference type="NCBI Taxonomy" id="27406"/>
    <lineage>
        <taxon>Eukaryota</taxon>
        <taxon>Metazoa</taxon>
        <taxon>Ecdysozoa</taxon>
        <taxon>Arthropoda</taxon>
        <taxon>Crustacea</taxon>
        <taxon>Multicrustacea</taxon>
        <taxon>Malacostraca</taxon>
        <taxon>Eumalacostraca</taxon>
        <taxon>Eucarida</taxon>
        <taxon>Decapoda</taxon>
        <taxon>Pleocyemata</taxon>
        <taxon>Astacidea</taxon>
        <taxon>Parastacoidea</taxon>
        <taxon>Parastacidae</taxon>
        <taxon>Cherax</taxon>
    </lineage>
</organism>
<evidence type="ECO:0000313" key="3">
    <source>
        <dbReference type="Proteomes" id="UP001445076"/>
    </source>
</evidence>
<dbReference type="Proteomes" id="UP001445076">
    <property type="component" value="Unassembled WGS sequence"/>
</dbReference>
<feature type="non-terminal residue" evidence="2">
    <location>
        <position position="382"/>
    </location>
</feature>
<reference evidence="2 3" key="1">
    <citation type="journal article" date="2024" name="BMC Genomics">
        <title>Genome assembly of redclaw crayfish (Cherax quadricarinatus) provides insights into its immune adaptation and hypoxia tolerance.</title>
        <authorList>
            <person name="Liu Z."/>
            <person name="Zheng J."/>
            <person name="Li H."/>
            <person name="Fang K."/>
            <person name="Wang S."/>
            <person name="He J."/>
            <person name="Zhou D."/>
            <person name="Weng S."/>
            <person name="Chi M."/>
            <person name="Gu Z."/>
            <person name="He J."/>
            <person name="Li F."/>
            <person name="Wang M."/>
        </authorList>
    </citation>
    <scope>NUCLEOTIDE SEQUENCE [LARGE SCALE GENOMIC DNA]</scope>
    <source>
        <strain evidence="2">ZL_2023a</strain>
    </source>
</reference>
<feature type="non-terminal residue" evidence="2">
    <location>
        <position position="1"/>
    </location>
</feature>
<feature type="region of interest" description="Disordered" evidence="1">
    <location>
        <begin position="221"/>
        <end position="246"/>
    </location>
</feature>
<evidence type="ECO:0000313" key="2">
    <source>
        <dbReference type="EMBL" id="KAK8746750.1"/>
    </source>
</evidence>
<keyword evidence="3" id="KW-1185">Reference proteome</keyword>
<sequence length="382" mass="41701">SEILKELSRRQLEAEQLKQQMLQQEIAFNIKQTEALTRSVSPSGGEFVRSTSHSSFDSRSLPRRTPSAPATQKRTTAMEEDNNQSERGWELSAGGPHLQQSFSEEGGELSDGEGEDAESLFSHMDILSPSHHTDAQTLALMLQEQLDAINNEISDLMGGTRGSVGGTEAYWGMISPHPPPSWETLPEQQSRLIQEEKQTTEARAEELESRVGSVEHMMLRGRSIERPSPPISGRSTPKSHHSPSRDYLQKYHTAPAGMSPSHMYQYMNDRRLSGGSLPGSQGNLSNMNRVDGREDSQVSLGMRGEGSPPTPRSLRLAPGPAMVPPTSLVPGSNNLAGLGVAPPSQLVNLAASSEDLRRYTYVPDNSPASTLTPALHHHPYSP</sequence>
<feature type="region of interest" description="Disordered" evidence="1">
    <location>
        <begin position="269"/>
        <end position="328"/>
    </location>
</feature>
<dbReference type="EMBL" id="JARKIK010000017">
    <property type="protein sequence ID" value="KAK8746750.1"/>
    <property type="molecule type" value="Genomic_DNA"/>
</dbReference>
<gene>
    <name evidence="2" type="ORF">OTU49_017175</name>
</gene>
<name>A0AAW0XUX0_CHEQU</name>
<comment type="caution">
    <text evidence="2">The sequence shown here is derived from an EMBL/GenBank/DDBJ whole genome shotgun (WGS) entry which is preliminary data.</text>
</comment>